<feature type="region of interest" description="Disordered" evidence="1">
    <location>
        <begin position="61"/>
        <end position="114"/>
    </location>
</feature>
<name>A0A4Y7STX7_COPMI</name>
<evidence type="ECO:0000313" key="3">
    <source>
        <dbReference type="Proteomes" id="UP000298030"/>
    </source>
</evidence>
<feature type="compositionally biased region" description="Basic and acidic residues" evidence="1">
    <location>
        <begin position="9"/>
        <end position="24"/>
    </location>
</feature>
<feature type="region of interest" description="Disordered" evidence="1">
    <location>
        <begin position="1"/>
        <end position="49"/>
    </location>
</feature>
<feature type="compositionally biased region" description="Low complexity" evidence="1">
    <location>
        <begin position="61"/>
        <end position="83"/>
    </location>
</feature>
<protein>
    <submittedName>
        <fullName evidence="2">Uncharacterized protein</fullName>
    </submittedName>
</protein>
<accession>A0A4Y7STX7</accession>
<proteinExistence type="predicted"/>
<keyword evidence="3" id="KW-1185">Reference proteome</keyword>
<dbReference type="EMBL" id="QPFP01000058">
    <property type="protein sequence ID" value="TEB25310.1"/>
    <property type="molecule type" value="Genomic_DNA"/>
</dbReference>
<dbReference type="Proteomes" id="UP000298030">
    <property type="component" value="Unassembled WGS sequence"/>
</dbReference>
<organism evidence="2 3">
    <name type="scientific">Coprinellus micaceus</name>
    <name type="common">Glistening ink-cap mushroom</name>
    <name type="synonym">Coprinus micaceus</name>
    <dbReference type="NCBI Taxonomy" id="71717"/>
    <lineage>
        <taxon>Eukaryota</taxon>
        <taxon>Fungi</taxon>
        <taxon>Dikarya</taxon>
        <taxon>Basidiomycota</taxon>
        <taxon>Agaricomycotina</taxon>
        <taxon>Agaricomycetes</taxon>
        <taxon>Agaricomycetidae</taxon>
        <taxon>Agaricales</taxon>
        <taxon>Agaricineae</taxon>
        <taxon>Psathyrellaceae</taxon>
        <taxon>Coprinellus</taxon>
    </lineage>
</organism>
<dbReference type="AlphaFoldDB" id="A0A4Y7STX7"/>
<sequence>MNHGARRVKWGENRKRQSHRKETYTEQGQSLPTRHRTQRTPVLSLSPAPALPTCAANLAMRRCSPTPGSRSSPPRPPLAARLTSAHEKDYSSTSGSSASRAHVVDVEGEMGRGG</sequence>
<evidence type="ECO:0000256" key="1">
    <source>
        <dbReference type="SAM" id="MobiDB-lite"/>
    </source>
</evidence>
<comment type="caution">
    <text evidence="2">The sequence shown here is derived from an EMBL/GenBank/DDBJ whole genome shotgun (WGS) entry which is preliminary data.</text>
</comment>
<gene>
    <name evidence="2" type="ORF">FA13DRAFT_1738489</name>
</gene>
<evidence type="ECO:0000313" key="2">
    <source>
        <dbReference type="EMBL" id="TEB25310.1"/>
    </source>
</evidence>
<reference evidence="2 3" key="1">
    <citation type="journal article" date="2019" name="Nat. Ecol. Evol.">
        <title>Megaphylogeny resolves global patterns of mushroom evolution.</title>
        <authorList>
            <person name="Varga T."/>
            <person name="Krizsan K."/>
            <person name="Foldi C."/>
            <person name="Dima B."/>
            <person name="Sanchez-Garcia M."/>
            <person name="Sanchez-Ramirez S."/>
            <person name="Szollosi G.J."/>
            <person name="Szarkandi J.G."/>
            <person name="Papp V."/>
            <person name="Albert L."/>
            <person name="Andreopoulos W."/>
            <person name="Angelini C."/>
            <person name="Antonin V."/>
            <person name="Barry K.W."/>
            <person name="Bougher N.L."/>
            <person name="Buchanan P."/>
            <person name="Buyck B."/>
            <person name="Bense V."/>
            <person name="Catcheside P."/>
            <person name="Chovatia M."/>
            <person name="Cooper J."/>
            <person name="Damon W."/>
            <person name="Desjardin D."/>
            <person name="Finy P."/>
            <person name="Geml J."/>
            <person name="Haridas S."/>
            <person name="Hughes K."/>
            <person name="Justo A."/>
            <person name="Karasinski D."/>
            <person name="Kautmanova I."/>
            <person name="Kiss B."/>
            <person name="Kocsube S."/>
            <person name="Kotiranta H."/>
            <person name="LaButti K.M."/>
            <person name="Lechner B.E."/>
            <person name="Liimatainen K."/>
            <person name="Lipzen A."/>
            <person name="Lukacs Z."/>
            <person name="Mihaltcheva S."/>
            <person name="Morgado L.N."/>
            <person name="Niskanen T."/>
            <person name="Noordeloos M.E."/>
            <person name="Ohm R.A."/>
            <person name="Ortiz-Santana B."/>
            <person name="Ovrebo C."/>
            <person name="Racz N."/>
            <person name="Riley R."/>
            <person name="Savchenko A."/>
            <person name="Shiryaev A."/>
            <person name="Soop K."/>
            <person name="Spirin V."/>
            <person name="Szebenyi C."/>
            <person name="Tomsovsky M."/>
            <person name="Tulloss R.E."/>
            <person name="Uehling J."/>
            <person name="Grigoriev I.V."/>
            <person name="Vagvolgyi C."/>
            <person name="Papp T."/>
            <person name="Martin F.M."/>
            <person name="Miettinen O."/>
            <person name="Hibbett D.S."/>
            <person name="Nagy L.G."/>
        </authorList>
    </citation>
    <scope>NUCLEOTIDE SEQUENCE [LARGE SCALE GENOMIC DNA]</scope>
    <source>
        <strain evidence="2 3">FP101781</strain>
    </source>
</reference>